<sequence>MVFAVQLNRCLMFFTPGVPSEFKVMVEHEILPRLRERFSLPQPPVCLRLTTFGRSESDLAQSLDTLQLPPA</sequence>
<dbReference type="Proteomes" id="UP000255543">
    <property type="component" value="Unassembled WGS sequence"/>
</dbReference>
<protein>
    <submittedName>
        <fullName evidence="1">Putative molybdopterin-binding protein</fullName>
    </submittedName>
</protein>
<dbReference type="EMBL" id="UGEB01000001">
    <property type="protein sequence ID" value="STK51223.1"/>
    <property type="molecule type" value="Genomic_DNA"/>
</dbReference>
<dbReference type="PANTHER" id="PTHR13939:SF0">
    <property type="entry name" value="NMN AMIDOHYDROLASE-LIKE PROTEIN YFAY"/>
    <property type="match status" value="1"/>
</dbReference>
<proteinExistence type="predicted"/>
<accession>A0A376ZID4</accession>
<name>A0A376ZID4_ECOLX</name>
<dbReference type="SUPFAM" id="SSF53218">
    <property type="entry name" value="Molybdenum cofactor biosynthesis proteins"/>
    <property type="match status" value="1"/>
</dbReference>
<gene>
    <name evidence="1" type="primary">yfaY_2</name>
    <name evidence="1" type="ORF">NCTC8179_00715</name>
</gene>
<dbReference type="Gene3D" id="3.40.980.10">
    <property type="entry name" value="MoaB/Mog-like domain"/>
    <property type="match status" value="1"/>
</dbReference>
<evidence type="ECO:0000313" key="1">
    <source>
        <dbReference type="EMBL" id="STK51223.1"/>
    </source>
</evidence>
<dbReference type="InterPro" id="IPR050101">
    <property type="entry name" value="CinA"/>
</dbReference>
<reference evidence="1 2" key="1">
    <citation type="submission" date="2018-06" db="EMBL/GenBank/DDBJ databases">
        <authorList>
            <consortium name="Pathogen Informatics"/>
            <person name="Doyle S."/>
        </authorList>
    </citation>
    <scope>NUCLEOTIDE SEQUENCE [LARGE SCALE GENOMIC DNA]</scope>
    <source>
        <strain evidence="1 2">NCTC8179</strain>
    </source>
</reference>
<dbReference type="PANTHER" id="PTHR13939">
    <property type="entry name" value="NICOTINAMIDE-NUCLEOTIDE AMIDOHYDROLASE PNCC"/>
    <property type="match status" value="1"/>
</dbReference>
<dbReference type="InterPro" id="IPR036425">
    <property type="entry name" value="MoaB/Mog-like_dom_sf"/>
</dbReference>
<evidence type="ECO:0000313" key="2">
    <source>
        <dbReference type="Proteomes" id="UP000255543"/>
    </source>
</evidence>
<organism evidence="1 2">
    <name type="scientific">Escherichia coli</name>
    <dbReference type="NCBI Taxonomy" id="562"/>
    <lineage>
        <taxon>Bacteria</taxon>
        <taxon>Pseudomonadati</taxon>
        <taxon>Pseudomonadota</taxon>
        <taxon>Gammaproteobacteria</taxon>
        <taxon>Enterobacterales</taxon>
        <taxon>Enterobacteriaceae</taxon>
        <taxon>Escherichia</taxon>
    </lineage>
</organism>
<dbReference type="AlphaFoldDB" id="A0A376ZID4"/>